<dbReference type="AlphaFoldDB" id="A0A2Z7DBV1"/>
<proteinExistence type="predicted"/>
<feature type="compositionally biased region" description="Basic and acidic residues" evidence="1">
    <location>
        <begin position="132"/>
        <end position="143"/>
    </location>
</feature>
<evidence type="ECO:0000256" key="1">
    <source>
        <dbReference type="SAM" id="MobiDB-lite"/>
    </source>
</evidence>
<feature type="compositionally biased region" description="Polar residues" evidence="1">
    <location>
        <begin position="162"/>
        <end position="174"/>
    </location>
</feature>
<accession>A0A2Z7DBV1</accession>
<sequence>MFNATADSLRLALQLIHLPFSAPAGSTCLCTSAVVSSSLRYLIHLLLSAPTGSSSPLRSSWSIFSFANITAAGLIWPSPNYEQLTQLWTSLLLIQLLSKLLGNRGGSGSRLSIRQSGPRPEGRLLRQPALEDLTRSARTDSPRKVGRSNSGEGRRRRLVAIRSTTGRETPSSACTRRPDEISKDGFSSKSWPEQLRRGAAAAACGWHGGGGGGGLERRERRSRALGSRTSKNPPPTLNTLSSVSVRESRIQYLCDPQWFRDTASRGPTTIVAPESQFRTCPSDHDSIGYPRMSASGESSITMHRLLHASGPHPIPPPNDPKIRALALIPLLGNRGGSGSRLPARQRKNKIRPGNAAVDSSIRFTTGRETPSSACTRRPDEISVDGFSSKIWPKQLRRGAAAAARGGHGGGGGLERMERRSRALGSRTSKNPPPTLNTLSSVSVRESRIQYLCDPQWFRDTASRGPTTIVAPESQFRTCPSDHDSIGYPRMSASSESSTTMHRLLHASGPHPIPPPNDPKKVPLEDLIYTSCTDPIPQPVAARTPRLHQPSTVTHLFYTYVRKATNTEFNIVVLVRINLTHWENASTKADEDSAVDTHSFYRLLIFLPQLSVQRLDASSIEILQQLIASSNECAQQLTSIFQLVFT</sequence>
<feature type="region of interest" description="Disordered" evidence="1">
    <location>
        <begin position="397"/>
        <end position="439"/>
    </location>
</feature>
<dbReference type="Proteomes" id="UP000250235">
    <property type="component" value="Unassembled WGS sequence"/>
</dbReference>
<evidence type="ECO:0000313" key="2">
    <source>
        <dbReference type="EMBL" id="KZV57329.1"/>
    </source>
</evidence>
<feature type="region of interest" description="Disordered" evidence="1">
    <location>
        <begin position="103"/>
        <end position="240"/>
    </location>
</feature>
<evidence type="ECO:0000313" key="3">
    <source>
        <dbReference type="Proteomes" id="UP000250235"/>
    </source>
</evidence>
<name>A0A2Z7DBV1_9LAMI</name>
<dbReference type="EMBL" id="KQ987333">
    <property type="protein sequence ID" value="KZV57329.1"/>
    <property type="molecule type" value="Genomic_DNA"/>
</dbReference>
<protein>
    <submittedName>
        <fullName evidence="2">Uncharacterized protein</fullName>
    </submittedName>
</protein>
<gene>
    <name evidence="2" type="ORF">F511_36003</name>
</gene>
<reference evidence="2 3" key="1">
    <citation type="journal article" date="2015" name="Proc. Natl. Acad. Sci. U.S.A.">
        <title>The resurrection genome of Boea hygrometrica: A blueprint for survival of dehydration.</title>
        <authorList>
            <person name="Xiao L."/>
            <person name="Yang G."/>
            <person name="Zhang L."/>
            <person name="Yang X."/>
            <person name="Zhao S."/>
            <person name="Ji Z."/>
            <person name="Zhou Q."/>
            <person name="Hu M."/>
            <person name="Wang Y."/>
            <person name="Chen M."/>
            <person name="Xu Y."/>
            <person name="Jin H."/>
            <person name="Xiao X."/>
            <person name="Hu G."/>
            <person name="Bao F."/>
            <person name="Hu Y."/>
            <person name="Wan P."/>
            <person name="Li L."/>
            <person name="Deng X."/>
            <person name="Kuang T."/>
            <person name="Xiang C."/>
            <person name="Zhu J.K."/>
            <person name="Oliver M.J."/>
            <person name="He Y."/>
        </authorList>
    </citation>
    <scope>NUCLEOTIDE SEQUENCE [LARGE SCALE GENOMIC DNA]</scope>
    <source>
        <strain evidence="3">cv. XS01</strain>
    </source>
</reference>
<organism evidence="2 3">
    <name type="scientific">Dorcoceras hygrometricum</name>
    <dbReference type="NCBI Taxonomy" id="472368"/>
    <lineage>
        <taxon>Eukaryota</taxon>
        <taxon>Viridiplantae</taxon>
        <taxon>Streptophyta</taxon>
        <taxon>Embryophyta</taxon>
        <taxon>Tracheophyta</taxon>
        <taxon>Spermatophyta</taxon>
        <taxon>Magnoliopsida</taxon>
        <taxon>eudicotyledons</taxon>
        <taxon>Gunneridae</taxon>
        <taxon>Pentapetalae</taxon>
        <taxon>asterids</taxon>
        <taxon>lamiids</taxon>
        <taxon>Lamiales</taxon>
        <taxon>Gesneriaceae</taxon>
        <taxon>Didymocarpoideae</taxon>
        <taxon>Trichosporeae</taxon>
        <taxon>Loxocarpinae</taxon>
        <taxon>Dorcoceras</taxon>
    </lineage>
</organism>
<feature type="compositionally biased region" description="Polar residues" evidence="1">
    <location>
        <begin position="425"/>
        <end position="439"/>
    </location>
</feature>
<keyword evidence="3" id="KW-1185">Reference proteome</keyword>